<evidence type="ECO:0000259" key="1">
    <source>
        <dbReference type="Pfam" id="PF04480"/>
    </source>
</evidence>
<dbReference type="InterPro" id="IPR011335">
    <property type="entry name" value="Restrct_endonuc-II-like"/>
</dbReference>
<keyword evidence="3" id="KW-1185">Reference proteome</keyword>
<dbReference type="InterPro" id="IPR007569">
    <property type="entry name" value="DUF559"/>
</dbReference>
<protein>
    <recommendedName>
        <fullName evidence="1">DUF559 domain-containing protein</fullName>
    </recommendedName>
</protein>
<sequence>MNHKKDIPLLSTQLLLDRGYSKKFIAKEVKQKRLLPLRKGLYVETQHWEGLYPSERHLLQMKALSQRCNYVFTHESAALALGLPVLHVPRELHIMALPHSRGQVKGAKKHYYSQQPATQEILGITLTTAVHTVVDCAKSLPLADALCIADGALHLKQLTPAQAFAALNEATGRGARSCRRVAELMSPLAESPGETLTRIALIQAGIDFVEQQWIQTASGSFRADFLIQGFKLLLEFDGDVKYRDNAERSVLAERKRERALQNEGWTVIRVEWRDVQDPGRVAFMVRQGMYRASRY</sequence>
<dbReference type="SUPFAM" id="SSF52980">
    <property type="entry name" value="Restriction endonuclease-like"/>
    <property type="match status" value="1"/>
</dbReference>
<reference evidence="2 3" key="1">
    <citation type="journal article" date="2014" name="Int. J. Syst. Evol. Microbiol.">
        <title>Complete genome sequence of Corynebacterium casei LMG S-19264T (=DSM 44701T), isolated from a smear-ripened cheese.</title>
        <authorList>
            <consortium name="US DOE Joint Genome Institute (JGI-PGF)"/>
            <person name="Walter F."/>
            <person name="Albersmeier A."/>
            <person name="Kalinowski J."/>
            <person name="Ruckert C."/>
        </authorList>
    </citation>
    <scope>NUCLEOTIDE SEQUENCE [LARGE SCALE GENOMIC DNA]</scope>
    <source>
        <strain evidence="2 3">CCM 8669</strain>
    </source>
</reference>
<gene>
    <name evidence="2" type="ORF">GCM10007359_18080</name>
</gene>
<organism evidence="2 3">
    <name type="scientific">Rothia aerolata</name>
    <dbReference type="NCBI Taxonomy" id="1812262"/>
    <lineage>
        <taxon>Bacteria</taxon>
        <taxon>Bacillati</taxon>
        <taxon>Actinomycetota</taxon>
        <taxon>Actinomycetes</taxon>
        <taxon>Micrococcales</taxon>
        <taxon>Micrococcaceae</taxon>
        <taxon>Rothia</taxon>
    </lineage>
</organism>
<evidence type="ECO:0000313" key="3">
    <source>
        <dbReference type="Proteomes" id="UP000600171"/>
    </source>
</evidence>
<feature type="domain" description="DUF559" evidence="1">
    <location>
        <begin position="215"/>
        <end position="281"/>
    </location>
</feature>
<dbReference type="EMBL" id="BMDC01000003">
    <property type="protein sequence ID" value="GGH65135.1"/>
    <property type="molecule type" value="Genomic_DNA"/>
</dbReference>
<dbReference type="Pfam" id="PF04480">
    <property type="entry name" value="DUF559"/>
    <property type="match status" value="1"/>
</dbReference>
<accession>A0A917IVG1</accession>
<evidence type="ECO:0000313" key="2">
    <source>
        <dbReference type="EMBL" id="GGH65135.1"/>
    </source>
</evidence>
<name>A0A917IVG1_9MICC</name>
<dbReference type="Gene3D" id="3.40.960.10">
    <property type="entry name" value="VSR Endonuclease"/>
    <property type="match status" value="1"/>
</dbReference>
<dbReference type="Proteomes" id="UP000600171">
    <property type="component" value="Unassembled WGS sequence"/>
</dbReference>
<proteinExistence type="predicted"/>
<dbReference type="RefSeq" id="WP_188360046.1">
    <property type="nucleotide sequence ID" value="NZ_BMDC01000003.1"/>
</dbReference>
<dbReference type="AlphaFoldDB" id="A0A917IVG1"/>
<comment type="caution">
    <text evidence="2">The sequence shown here is derived from an EMBL/GenBank/DDBJ whole genome shotgun (WGS) entry which is preliminary data.</text>
</comment>